<protein>
    <submittedName>
        <fullName evidence="1">Uncharacterized protein</fullName>
    </submittedName>
</protein>
<comment type="caution">
    <text evidence="1">The sequence shown here is derived from an EMBL/GenBank/DDBJ whole genome shotgun (WGS) entry which is preliminary data.</text>
</comment>
<proteinExistence type="predicted"/>
<dbReference type="GO" id="GO:0004842">
    <property type="term" value="F:ubiquitin-protein transferase activity"/>
    <property type="evidence" value="ECO:0007669"/>
    <property type="project" value="InterPro"/>
</dbReference>
<dbReference type="EMBL" id="CAJNOJ010000474">
    <property type="protein sequence ID" value="CAF1460417.1"/>
    <property type="molecule type" value="Genomic_DNA"/>
</dbReference>
<dbReference type="InterPro" id="IPR025662">
    <property type="entry name" value="Sigma_54_int_dom_ATP-bd_1"/>
</dbReference>
<dbReference type="PANTHER" id="PTHR22605">
    <property type="entry name" value="RZ-TYPE DOMAIN-CONTAINING PROTEIN"/>
    <property type="match status" value="1"/>
</dbReference>
<gene>
    <name evidence="1" type="ORF">EDS130_LOCUS40116</name>
</gene>
<evidence type="ECO:0000313" key="1">
    <source>
        <dbReference type="EMBL" id="CAF1460417.1"/>
    </source>
</evidence>
<organism evidence="1 2">
    <name type="scientific">Adineta ricciae</name>
    <name type="common">Rotifer</name>
    <dbReference type="NCBI Taxonomy" id="249248"/>
    <lineage>
        <taxon>Eukaryota</taxon>
        <taxon>Metazoa</taxon>
        <taxon>Spiralia</taxon>
        <taxon>Gnathifera</taxon>
        <taxon>Rotifera</taxon>
        <taxon>Eurotatoria</taxon>
        <taxon>Bdelloidea</taxon>
        <taxon>Adinetida</taxon>
        <taxon>Adinetidae</taxon>
        <taxon>Adineta</taxon>
    </lineage>
</organism>
<dbReference type="InterPro" id="IPR027417">
    <property type="entry name" value="P-loop_NTPase"/>
</dbReference>
<dbReference type="Gene3D" id="2.60.120.680">
    <property type="entry name" value="GOLD domain"/>
    <property type="match status" value="1"/>
</dbReference>
<dbReference type="PROSITE" id="PS00675">
    <property type="entry name" value="SIGMA54_INTERACT_1"/>
    <property type="match status" value="1"/>
</dbReference>
<dbReference type="GO" id="GO:0016887">
    <property type="term" value="F:ATP hydrolysis activity"/>
    <property type="evidence" value="ECO:0007669"/>
    <property type="project" value="InterPro"/>
</dbReference>
<evidence type="ECO:0000313" key="2">
    <source>
        <dbReference type="Proteomes" id="UP000663852"/>
    </source>
</evidence>
<feature type="non-terminal residue" evidence="1">
    <location>
        <position position="1"/>
    </location>
</feature>
<dbReference type="SUPFAM" id="SSF52540">
    <property type="entry name" value="P-loop containing nucleoside triphosphate hydrolases"/>
    <property type="match status" value="1"/>
</dbReference>
<dbReference type="Gene3D" id="3.40.50.300">
    <property type="entry name" value="P-loop containing nucleotide triphosphate hydrolases"/>
    <property type="match status" value="2"/>
</dbReference>
<dbReference type="InterPro" id="IPR031248">
    <property type="entry name" value="RNF213"/>
</dbReference>
<dbReference type="OrthoDB" id="19599at2759"/>
<accession>A0A815QAE9</accession>
<sequence>MSHNSGGKIAISNEALQIGALFQLNDVEREFFNSLVAHLMIFDEYHSEKQKSYSKDIEYILRCATNDLASSKHQNRSLQRFDAYLYIYRRIERYMNSNENKNYPQLLHEFKNSLLRELVCLFKETRGEEPNLIIDDREPLSTMNIPQHLSCFTSLNDIDTLRQFLLLCKLSMQATRCLIANDYRPQWIDILSKIKEIKIHLENFIHMYLIYEKAFEQFPIDEPTLIYLIQRFQVVNRQNESLFMVYIKYCSHLKLDTRSFLTKFQSMFLQIIEHNQVEMTNIIWFLCFIDTVDQQLFETYFTSYSYTLEVDGLWKLFFKLTSLNIIRHSLMGAVLTRLNEKILALSVLTFCDHLRTAQSYRTTIKKESLSSFDAICELLLDNFINKQIHNPNYSYQFTQQGLTNLLQFSIIFSSPGKLHNTSLILLRRLLFNFDDQQRLHAQKLRALFDNLNHLDVNQLQQYNFEEIIKDDWLRDVVNSNLQIWLKLDRNSYQYLCDNHRNNPWIIHIWSRILNISFSKMINIDSNQILAKIDDWLKTVQHNVPVADDILTNMLVYQLCDIFLFRTTRSILSLPRISVIIDFIIAIAEREDSSDKYDITALNVFVTSAQNVLTEILHLKTIAEREDSSDKYDITALNVFVTSAQNVLTEILHLKSKCFVYRDLLTGSIIDCFLSSINLQAIVKQNDSEHYCFPLITEQIDAIVGLPKSNIIDVNSFQSPKDFYDKFLPTVIQWLDWSDRFVDIFQYIVAWLKNHNVQRSNQILIDLLRIRDDQQMTLFDIRAVIERTSKLLQPFKDLRRLCHLFNCLISFENVNPGALNKQEDVKKFLLDMKRFQPNNSFTVDAQRRHEQIIVIGERQQIQWNVVSEGHSCDVHVEYRPNGTNMHYETLYRQDNASIHTNILQGTFETQRSGHMIITIDNTQSRDSRTIWYRIKSVGLSICQLFHGIFNMLHKKYYSDALKNVSEQEMSRLLETTFQFIDKLLSGDLKLDEMTELSSIFYDKNINMREEVSKLFHNRFSQETNRDNIEQVCEWLQIYQYYSHLNVIMECIERFDLLPKDNEEETIGHLKRLRGNENCSLKDITQAYRILQERFQDLTHQHLQLIKTVVKCSPVIQTMRAADLYSLHGQRRFQELRDNLTTQFQLQEFNNTILNSWIVTYKLIKPFINKANNFNEFITRLAESSNLEESSLNHIKVVNDNLQLITMWLSTKETSVLDNALIMMVHLYKNATVHITLQELVRKPSFYEIHYSIDQTYRGEVQQDQPIEQQVKKIDLILSMSDIENHKRQLTFCNVDTQQNLIYKKALINGQLKLLKAMDHIYQILLKLELAGHPDYQLHQKEYEIDLQEVQISSMSNDLRNHQNARICNAIENRIRNLESICSLFQQKYDGWIKNLEKSRRECPFLQLYSNRQIMVLILLLRKPDELHSVRNRFLKNLFTSKNLTDQKEEEHKLTIHCLQHYLRSLRIKGVNLSNEHLNELHQKYQIEQGLDTENPLSKLSKFLCELFENNMQLFRHHDNLQHNKQQFHVKLPRLLTNSSQVSLAHDFDLSTCCILLNIFQNQLPAPYQILWCSNATKEDIELFFTRIRTFPSLIFAIMNIDKMHHNLREIVLQQQDQLAQESSQHGRVYFFSRDLTTNRKGLYPYAIPDQYKDPQQAHQHLMELFSQCQLNPLNIQIIYGKAGIGKTHQINTRIKTDQTSSFSINDQLNLSSLISSFLLFDVNISDNGPSIFFNISIHAPFEDLNRTLFSLFISGCLSDPASGLIFSLSDSKPWKFIIEVPYSNNSRVDVRENLNEILPILAVVSPTTLEEVTDENYQLSIGNEEELVARFFKAFSDGKIDQLLAQQDENGPGITFEKVADKNQCRQQISNCIKQYAPKLARNKIYELSFVKFLYRRFRFFEGPHYRFNQCVNKLGSTAIQQMIKEAITLTEIDFSDAHYPRVYFVYDPGFALRLLHVDWNQVSSDIKTLFNNRDPLKSEYFVGKDYYAECLAWLIDIKYENFMKIIQETKFILTDSFAYKLFHIHERKLTKLPLIIEGDTGVGKTFLLQFYSKLLNSTATSDVNQKHIYPQIIDSVSQFLRETIETRVENQTNLLNSFLQQIKPKVLGLDVNEGNFNEPMMALAAAQPVAAAAENILPTDDVFLRELKISLGENKYDKKILYQIWKTLLQVCDQLTMPLTNDLIGQMRDYICEELSRYPLLKASKRLDELRGEITSPTSEVSIDLFKEYLYNTQIKDLFYRLLLHPGISEEQVVEFVFPIIELARQLSKIEIVVFFDELNTSSCLGLFKEMFMDGTLHGTTIPKNIFFTAAINPYMKTEETRTRLHRNDFIVHDLPQSLKDLKVAYGALESRTLADYIVRKIAMFQSTSSGRNGRAMLLDDYVQDTLADSILKAQDFCEKNLGRNIVSQREIQRCFTLIEFFWNLRYDDELLCNQRTFDPNPIKCIALAIALIYYFRLPTKDHNVQRRNMEVPSPSREQLAELLNETIPDFEEVIQTELYRFVNTDNFVIPKGVAINQAVREHIFAIVVSLITRTPLCIIGIPGQSKTLSFQIVLQNLQGAQLSSKPFCKRLPAFDAFYCLGSKYTRSEDIASIFDRAIRREQEYEQNQMNMRCVVFLDEASLPDEKKMVMKVLHPYLDDCKVAFVAVANHPFDAANANRMICIQRSLPSEVDQKILAYGCLGLQLSQKQATATNRLDKIISGLCQGYRQILSSPDIPHIFHDRDFIYMLRELRFELTNINQTEEVTVGEITPGSLLRALEDNFHGVRVEEFNKLVDIFAESIGQYCPEFRTLINDKHLIERNIPIILRNSMKLDPVRRRLYGRYKLIIDESEDESAIRLLYQTGIIDTDPQQTTVFRMSDFDEDLKNDLRNVEILSTIKLCMETGKTILMVNTGRIHGSLYDVFNQNFSIMATDESRKIFSKVAIGPKTIDVVVHENFQCIVHIKRSEFQDIPAPFLSRFQKYSLSAADFYSIQVKELPVDEQNLMRKVESIAQSFVKHFGQEYFYGFNDNTFYSTLLSFITRSQEGECYLSNMNDNYNQLSIQSKLSIEQSSNDKQQCLLYGILSKFLQLASPESMIFKLPTLENDIAQVFCRNYFYQQEHFNIETFLIRFVSPPIIPIDNDELLKMDNAVAQPTNTICMVRKLMLFTRTSSFILRLSKQSMNELFNHDVNDDMMNSITSDKIDMINLSTIQSSNDLHEQFEQFENVTNKSVLLIIIDGRINHQRIHIPYVRQLVDQSESICNKSNEQPTKFYVLLIHNTGQELNHQSCFPAMFLHHWDCWYLDTSTPGNAFHLQKMLQVFTSKFVRVQQQITFQDEFYVLNALFDDCLLEFCSRAQVGIRELPKGMFHNGYAYEFYRRQTSIDQRLQCLKSIFREVNHLQKHLLTIFHENISMKDRSLQKNCNIIHDIAKDTLCGKNFRGLVDSLQSNMRVSFTNFISYMLKYLIDDYGLETLTKLSDRNSEFNKLLELVDYSSYSTNVDQSSSIDQGPIRLNDHYSCILQTPLFHLLRQRIRNLAGVIKSKIVQPYNRYEDDGNILRDDYYNAPDENAANDENEIDQYHQRDLLSIYTACRIMENLDIDQSFYENLLSDEDKERSQIREILYESMFRRLWIRLNDLCRNNNDYKQWLQSYTLISKYYPSERVLKRMEFVKMKAQIDFMNLSYFILLNQKTPQPTELVQRLLTDTGLTDNNADSSICLQYVPLIIRTIDRYFEEHAASNATLLIDIQQWIIMTLKGSDRSSQQEVNALLKFLCQPTCHLSLPMKQFIFDELMNISVENSRQNRLHDQRQFKHFWDRLSLLTLIMNCVDDEHLNQYQLPSHPSMISDENQSQILLDLFFFHLRRLASDEIPQLDSIHKIMFSSVPRVNDARHDPIVEKIFTDLKEYFTLRSTALLLSQPDIDNLDEQRMNNTLNNVINKYLTINPPVTQLSKSLEVFCGTIIQKRSWNFLLSLLKSERIQRLNAPWADTLHSLFESNENLSHKRCFQHCHQLHFVLTPDTSSSIFPTLHQPYQEIKQLLAECVTNNDLDQRWIPLTDWIQTKLNSNPLVINAIEIKVMLLLNIYYEYFCTNKIDLLDQLLAAIDNTLQPCEEERRIFRIFLQPEQYVIGYVKDDNHLDSNCLNDLFRPDCIENDELSIRHLLVNLLAMIMLGGKENFLWTFAFSPLTLQGTFGFGSTRHEIILANGVHYDCGCLLTEQGELIHFASGGRNGSPFSVPAVYIAYFATYGAMAWHLLLYEESVSNLYGPILAKHAIDTVDTVGRIAGNSMRAKVCHFVRTRYLSTYHHLSMQLNEDNASILFNRCFELFAQATRQIDQHAWIKPVYRTFQEKYNAEQEYQNTIFYPMKQQLAEHRKIIDTIQARSLLQTNLYDYVARMPILVDVVHFKTELCSPKASQLPLTILRRLLASLEFVQMTRYVYDLCQLYVLLHRTYAQLIDPDEFLTFTLKELYARAHQNVNAVHQEQNLKIIQNGIEAFNSYHRFADGLIQPGACDQTQRFEPISFDTFVSYLVETGKIDEGNMIMRILSILVDYHNDILKLLNNEIKENENLLGLGSLKDTIIELTEREISVLQITEENMGVITLNRADCQWIEQLTRASLENEKDYFPQSNTQLDFNFLYVQSYLIRTYLLYCRINYEHIQNKYQLFVRQRSLPVTTVELINNETDEDEEPFIVEEWIHLEQRTFDQLQTESDLLQQILEILKTSEKNYSSMKIADFVRLEEYQHRFAQLFQQCRMKDFPLSHISNVLHLYQQTINQFQYALMNVSQLLRVPIEKTLSDTLNHLLVSSFVSSESTTNKDDFQAKMKLITDFLNDTILVENLLADQYSRPLVETCAILAIENSILAFIPNEIKCENYLPLCMKLIEVRSQIQEQAINTEEKKAVLWSIRVDVQNDELQSANVFDVFRNKDQVILEEQNDTILMGESERDLTHIIPQLIGDGNSGLIFPEIKDPFDLPTTDVIVNEETAVVTNVTTVSLPISTDTNTYTSAAKLRINSKLFESSELFEMSLKQAEKRSKENEPKFEITHLDGKTKKTWRCKSEHFYGQLKDIFAKQKYDFETVAVIDSHDIFVNFQAENVNVDSVRIQTQYRVLERSSLISVNVKYGEKELTYFITMEGKLSSVLSYFILDLKSIFLTSKNPFIVFDELGRCLMEDRLISELYRSDENTPVQIHVVQCNEQTNFCCQVTFIENTEDSQSECFMPTTLWKQMNLWLKSQNILAENAKENYCFWYIEQQCMIDNNQSLSSVLNQVESITVDVIDDTDFVDV</sequence>
<dbReference type="Proteomes" id="UP000663852">
    <property type="component" value="Unassembled WGS sequence"/>
</dbReference>
<name>A0A815QAE9_ADIRI</name>
<reference evidence="1" key="1">
    <citation type="submission" date="2021-02" db="EMBL/GenBank/DDBJ databases">
        <authorList>
            <person name="Nowell W R."/>
        </authorList>
    </citation>
    <scope>NUCLEOTIDE SEQUENCE</scope>
</reference>
<dbReference type="PANTHER" id="PTHR22605:SF1">
    <property type="entry name" value="RZ-TYPE DOMAIN-CONTAINING PROTEIN"/>
    <property type="match status" value="1"/>
</dbReference>